<keyword evidence="3" id="KW-1185">Reference proteome</keyword>
<feature type="region of interest" description="Disordered" evidence="1">
    <location>
        <begin position="45"/>
        <end position="85"/>
    </location>
</feature>
<name>A0AAU9NKD3_9ASTR</name>
<dbReference type="Proteomes" id="UP001157418">
    <property type="component" value="Unassembled WGS sequence"/>
</dbReference>
<sequence length="223" mass="25043">MAGMIPHWNRLSKKPLEGFKGKDVTLLDRLHRRWIANSTLMTEEVMASDSPTRSESSMDSALDVSRVEGSRPIPPNLHSKGMKLDSNFAKPPMVFTRATSKGFILKNRSESAQDDQMIRMFPPNQKRSSRELKSRSLNDVFAPPAPDAISSERTSEDPVTIVFHECPIEPDNEMKRVEDEAEVPHSDKPKVETVTVGLREKVPEDPPLEKENPKVLSAAVVFQ</sequence>
<gene>
    <name evidence="2" type="ORF">LVIROSA_LOCUS24445</name>
</gene>
<evidence type="ECO:0000313" key="3">
    <source>
        <dbReference type="Proteomes" id="UP001157418"/>
    </source>
</evidence>
<evidence type="ECO:0000256" key="1">
    <source>
        <dbReference type="SAM" id="MobiDB-lite"/>
    </source>
</evidence>
<comment type="caution">
    <text evidence="2">The sequence shown here is derived from an EMBL/GenBank/DDBJ whole genome shotgun (WGS) entry which is preliminary data.</text>
</comment>
<feature type="compositionally biased region" description="Polar residues" evidence="1">
    <location>
        <begin position="49"/>
        <end position="59"/>
    </location>
</feature>
<proteinExistence type="predicted"/>
<protein>
    <submittedName>
        <fullName evidence="2">Uncharacterized protein</fullName>
    </submittedName>
</protein>
<organism evidence="2 3">
    <name type="scientific">Lactuca virosa</name>
    <dbReference type="NCBI Taxonomy" id="75947"/>
    <lineage>
        <taxon>Eukaryota</taxon>
        <taxon>Viridiplantae</taxon>
        <taxon>Streptophyta</taxon>
        <taxon>Embryophyta</taxon>
        <taxon>Tracheophyta</taxon>
        <taxon>Spermatophyta</taxon>
        <taxon>Magnoliopsida</taxon>
        <taxon>eudicotyledons</taxon>
        <taxon>Gunneridae</taxon>
        <taxon>Pentapetalae</taxon>
        <taxon>asterids</taxon>
        <taxon>campanulids</taxon>
        <taxon>Asterales</taxon>
        <taxon>Asteraceae</taxon>
        <taxon>Cichorioideae</taxon>
        <taxon>Cichorieae</taxon>
        <taxon>Lactucinae</taxon>
        <taxon>Lactuca</taxon>
    </lineage>
</organism>
<reference evidence="2 3" key="1">
    <citation type="submission" date="2022-01" db="EMBL/GenBank/DDBJ databases">
        <authorList>
            <person name="Xiong W."/>
            <person name="Schranz E."/>
        </authorList>
    </citation>
    <scope>NUCLEOTIDE SEQUENCE [LARGE SCALE GENOMIC DNA]</scope>
</reference>
<feature type="region of interest" description="Disordered" evidence="1">
    <location>
        <begin position="177"/>
        <end position="211"/>
    </location>
</feature>
<evidence type="ECO:0000313" key="2">
    <source>
        <dbReference type="EMBL" id="CAH1438174.1"/>
    </source>
</evidence>
<accession>A0AAU9NKD3</accession>
<feature type="compositionally biased region" description="Basic and acidic residues" evidence="1">
    <location>
        <begin position="177"/>
        <end position="191"/>
    </location>
</feature>
<dbReference type="EMBL" id="CAKMRJ010004445">
    <property type="protein sequence ID" value="CAH1438174.1"/>
    <property type="molecule type" value="Genomic_DNA"/>
</dbReference>
<dbReference type="AlphaFoldDB" id="A0AAU9NKD3"/>
<feature type="compositionally biased region" description="Basic and acidic residues" evidence="1">
    <location>
        <begin position="198"/>
        <end position="211"/>
    </location>
</feature>